<proteinExistence type="predicted"/>
<dbReference type="AlphaFoldDB" id="A0A1M6T1T4"/>
<dbReference type="EMBL" id="FRAF01000015">
    <property type="protein sequence ID" value="SHK50925.1"/>
    <property type="molecule type" value="Genomic_DNA"/>
</dbReference>
<protein>
    <submittedName>
        <fullName evidence="1">Uncharacterized protein</fullName>
    </submittedName>
</protein>
<name>A0A1M6T1T4_9BACL</name>
<evidence type="ECO:0000313" key="2">
    <source>
        <dbReference type="Proteomes" id="UP000184016"/>
    </source>
</evidence>
<accession>A0A1M6T1T4</accession>
<dbReference type="RefSeq" id="WP_072874382.1">
    <property type="nucleotide sequence ID" value="NZ_FRAF01000015.1"/>
</dbReference>
<dbReference type="STRING" id="1830138.SAMN05443507_11545"/>
<gene>
    <name evidence="1" type="ORF">SAMN05443507_11545</name>
</gene>
<sequence length="150" mass="17796">MIESGSLETLGRKEYQRQLNKKRQRRRKQRRARMRRIRALRALRSLRFWTRAITWLAIGLSVAFWSRFAFVYNIPSFAQIGSLQGVESYVTVKPWWFGPPVFDIESYVESENLPEQTNLSPYPLLLMQLGRYQAVLTHPHFVWVALDQHS</sequence>
<keyword evidence="2" id="KW-1185">Reference proteome</keyword>
<organism evidence="1 2">
    <name type="scientific">Alicyclobacillus tolerans</name>
    <dbReference type="NCBI Taxonomy" id="90970"/>
    <lineage>
        <taxon>Bacteria</taxon>
        <taxon>Bacillati</taxon>
        <taxon>Bacillota</taxon>
        <taxon>Bacilli</taxon>
        <taxon>Bacillales</taxon>
        <taxon>Alicyclobacillaceae</taxon>
        <taxon>Alicyclobacillus</taxon>
    </lineage>
</organism>
<dbReference type="Proteomes" id="UP000184016">
    <property type="component" value="Unassembled WGS sequence"/>
</dbReference>
<dbReference type="OrthoDB" id="2991127at2"/>
<evidence type="ECO:0000313" key="1">
    <source>
        <dbReference type="EMBL" id="SHK50925.1"/>
    </source>
</evidence>
<reference evidence="2" key="1">
    <citation type="submission" date="2016-11" db="EMBL/GenBank/DDBJ databases">
        <authorList>
            <person name="Varghese N."/>
            <person name="Submissions S."/>
        </authorList>
    </citation>
    <scope>NUCLEOTIDE SEQUENCE [LARGE SCALE GENOMIC DNA]</scope>
    <source>
        <strain evidence="2">USBA-503</strain>
    </source>
</reference>